<reference evidence="1 2" key="1">
    <citation type="submission" date="2017-11" db="EMBL/GenBank/DDBJ databases">
        <title>Draft Genome Sequence of Lactobacillus curieae NBRC 111893 isolated from Koso, a Japanese sugar-Vegetable Fermented Beverage.</title>
        <authorList>
            <person name="Chiou T.Y."/>
            <person name="Oshima K."/>
            <person name="Suda W."/>
            <person name="Hattori M."/>
            <person name="Takahashi T."/>
        </authorList>
    </citation>
    <scope>NUCLEOTIDE SEQUENCE [LARGE SCALE GENOMIC DNA]</scope>
    <source>
        <strain evidence="1 2">NBRC111893</strain>
    </source>
</reference>
<dbReference type="Proteomes" id="UP000286974">
    <property type="component" value="Unassembled WGS sequence"/>
</dbReference>
<gene>
    <name evidence="1" type="ORF">NBRC111893_1979</name>
</gene>
<evidence type="ECO:0000313" key="1">
    <source>
        <dbReference type="EMBL" id="GAY73833.1"/>
    </source>
</evidence>
<dbReference type="AlphaFoldDB" id="A0A401FNB1"/>
<evidence type="ECO:0008006" key="3">
    <source>
        <dbReference type="Google" id="ProtNLM"/>
    </source>
</evidence>
<proteinExistence type="predicted"/>
<organism evidence="1 2">
    <name type="scientific">Lentilactobacillus kosonis</name>
    <dbReference type="NCBI Taxonomy" id="2810561"/>
    <lineage>
        <taxon>Bacteria</taxon>
        <taxon>Bacillati</taxon>
        <taxon>Bacillota</taxon>
        <taxon>Bacilli</taxon>
        <taxon>Lactobacillales</taxon>
        <taxon>Lactobacillaceae</taxon>
        <taxon>Lentilactobacillus</taxon>
    </lineage>
</organism>
<sequence>MRKISIANERPNPFYVRLKPVAGDYWYIKDLDDATDKSNRKVSFPDNLIGQDLLIDEISFFNKRAWYKFTIDNISGWILKRSVKANYRRLAIAPLIQATQSDVDNQVTALVMLLTSAQGTPDSDTILEAVKQWNDVSTDLIDLKSLIISQTNSIKDLRKVNFRQLQKHLMRRKPVLLRVAGMNNLKNSFILLVGFNKHTIYYNDPWTGRLEAISAGHLKKHLYNNTVDAISY</sequence>
<dbReference type="STRING" id="1138822.PL11_000060"/>
<accession>A0A401FNB1</accession>
<protein>
    <recommendedName>
        <fullName evidence="3">Peptidase C39-like domain-containing protein</fullName>
    </recommendedName>
</protein>
<comment type="caution">
    <text evidence="1">The sequence shown here is derived from an EMBL/GenBank/DDBJ whole genome shotgun (WGS) entry which is preliminary data.</text>
</comment>
<dbReference type="RefSeq" id="WP_125008635.1">
    <property type="nucleotide sequence ID" value="NZ_BEXA01000004.1"/>
</dbReference>
<evidence type="ECO:0000313" key="2">
    <source>
        <dbReference type="Proteomes" id="UP000286974"/>
    </source>
</evidence>
<keyword evidence="2" id="KW-1185">Reference proteome</keyword>
<dbReference type="OrthoDB" id="2299631at2"/>
<dbReference type="Gene3D" id="3.90.70.10">
    <property type="entry name" value="Cysteine proteinases"/>
    <property type="match status" value="1"/>
</dbReference>
<name>A0A401FNB1_9LACO</name>
<dbReference type="EMBL" id="BEXA01000004">
    <property type="protein sequence ID" value="GAY73833.1"/>
    <property type="molecule type" value="Genomic_DNA"/>
</dbReference>